<dbReference type="AlphaFoldDB" id="A0A401SIV9"/>
<dbReference type="PANTHER" id="PTHR21844">
    <property type="entry name" value="AKT1 SUBSTRATE 1 PROTEIN"/>
    <property type="match status" value="1"/>
</dbReference>
<dbReference type="GO" id="GO:0048011">
    <property type="term" value="P:neurotrophin TRK receptor signaling pathway"/>
    <property type="evidence" value="ECO:0007669"/>
    <property type="project" value="InterPro"/>
</dbReference>
<feature type="region of interest" description="Disordered" evidence="1">
    <location>
        <begin position="297"/>
        <end position="320"/>
    </location>
</feature>
<feature type="compositionally biased region" description="Acidic residues" evidence="1">
    <location>
        <begin position="198"/>
        <end position="225"/>
    </location>
</feature>
<gene>
    <name evidence="3" type="ORF">chiPu_0008718</name>
</gene>
<sequence>MLKWTGSRNKYLSSQQSCSVALSLLTEPSIGSYMSGMMTTDMVDNHRESWDSLICAMEKYRKQTGNDVVLLTAYRPKLQSNLAYAVHGTGALSEATKQYLDDIAVFHKTSAYTNSVIPVPNSKKASGQDERASEAFSKSYPSIYGEGDFTTDDQGLANPGPMTERGPEMAETEERTASVSEREADRCSLNDTSAMFTMDEESTSQDCEPFFESDLDGESTDDGSLSEELPARSQTLPQARHHQYAKSLPVSVPIWGFKDLKPKKFADGENEERLPSPDLDKIAASMRALAMSVTDGTEMFGDLPRPRLNTGDFQKPYRKY</sequence>
<proteinExistence type="predicted"/>
<evidence type="ECO:0000313" key="3">
    <source>
        <dbReference type="EMBL" id="GCC30270.1"/>
    </source>
</evidence>
<name>A0A401SIV9_CHIPU</name>
<dbReference type="STRING" id="137246.A0A401SIV9"/>
<accession>A0A401SIV9</accession>
<feature type="region of interest" description="Disordered" evidence="1">
    <location>
        <begin position="120"/>
        <end position="185"/>
    </location>
</feature>
<feature type="domain" description="Proline-rich AKT1 substrate 1 N-terminal" evidence="2">
    <location>
        <begin position="46"/>
        <end position="110"/>
    </location>
</feature>
<evidence type="ECO:0000259" key="2">
    <source>
        <dbReference type="Pfam" id="PF22911"/>
    </source>
</evidence>
<dbReference type="Proteomes" id="UP000287033">
    <property type="component" value="Unassembled WGS sequence"/>
</dbReference>
<dbReference type="InterPro" id="IPR055192">
    <property type="entry name" value="PRAS_NT"/>
</dbReference>
<organism evidence="3 4">
    <name type="scientific">Chiloscyllium punctatum</name>
    <name type="common">Brownbanded bambooshark</name>
    <name type="synonym">Hemiscyllium punctatum</name>
    <dbReference type="NCBI Taxonomy" id="137246"/>
    <lineage>
        <taxon>Eukaryota</taxon>
        <taxon>Metazoa</taxon>
        <taxon>Chordata</taxon>
        <taxon>Craniata</taxon>
        <taxon>Vertebrata</taxon>
        <taxon>Chondrichthyes</taxon>
        <taxon>Elasmobranchii</taxon>
        <taxon>Galeomorphii</taxon>
        <taxon>Galeoidea</taxon>
        <taxon>Orectolobiformes</taxon>
        <taxon>Hemiscylliidae</taxon>
        <taxon>Chiloscyllium</taxon>
    </lineage>
</organism>
<dbReference type="GO" id="GO:0005737">
    <property type="term" value="C:cytoplasm"/>
    <property type="evidence" value="ECO:0007669"/>
    <property type="project" value="TreeGrafter"/>
</dbReference>
<dbReference type="PANTHER" id="PTHR21844:SF2">
    <property type="entry name" value="PROLINE-RICH AKT1 SUBSTRATE 1"/>
    <property type="match status" value="1"/>
</dbReference>
<keyword evidence="4" id="KW-1185">Reference proteome</keyword>
<dbReference type="GO" id="GO:0032007">
    <property type="term" value="P:negative regulation of TOR signaling"/>
    <property type="evidence" value="ECO:0007669"/>
    <property type="project" value="InterPro"/>
</dbReference>
<dbReference type="Pfam" id="PF15798">
    <property type="entry name" value="PRAS"/>
    <property type="match status" value="1"/>
</dbReference>
<evidence type="ECO:0000256" key="1">
    <source>
        <dbReference type="SAM" id="MobiDB-lite"/>
    </source>
</evidence>
<evidence type="ECO:0000313" key="4">
    <source>
        <dbReference type="Proteomes" id="UP000287033"/>
    </source>
</evidence>
<dbReference type="InterPro" id="IPR026682">
    <property type="entry name" value="AKT1S1"/>
</dbReference>
<reference evidence="3 4" key="1">
    <citation type="journal article" date="2018" name="Nat. Ecol. Evol.">
        <title>Shark genomes provide insights into elasmobranch evolution and the origin of vertebrates.</title>
        <authorList>
            <person name="Hara Y"/>
            <person name="Yamaguchi K"/>
            <person name="Onimaru K"/>
            <person name="Kadota M"/>
            <person name="Koyanagi M"/>
            <person name="Keeley SD"/>
            <person name="Tatsumi K"/>
            <person name="Tanaka K"/>
            <person name="Motone F"/>
            <person name="Kageyama Y"/>
            <person name="Nozu R"/>
            <person name="Adachi N"/>
            <person name="Nishimura O"/>
            <person name="Nakagawa R"/>
            <person name="Tanegashima C"/>
            <person name="Kiyatake I"/>
            <person name="Matsumoto R"/>
            <person name="Murakumo K"/>
            <person name="Nishida K"/>
            <person name="Terakita A"/>
            <person name="Kuratani S"/>
            <person name="Sato K"/>
            <person name="Hyodo S Kuraku.S."/>
        </authorList>
    </citation>
    <scope>NUCLEOTIDE SEQUENCE [LARGE SCALE GENOMIC DNA]</scope>
</reference>
<dbReference type="OMA" id="DFSYNVW"/>
<protein>
    <recommendedName>
        <fullName evidence="2">Proline-rich AKT1 substrate 1 N-terminal domain-containing protein</fullName>
    </recommendedName>
</protein>
<dbReference type="OrthoDB" id="9992964at2759"/>
<feature type="region of interest" description="Disordered" evidence="1">
    <location>
        <begin position="198"/>
        <end position="227"/>
    </location>
</feature>
<dbReference type="Pfam" id="PF22911">
    <property type="entry name" value="PRAS_NT"/>
    <property type="match status" value="1"/>
</dbReference>
<feature type="compositionally biased region" description="Basic and acidic residues" evidence="1">
    <location>
        <begin position="165"/>
        <end position="185"/>
    </location>
</feature>
<comment type="caution">
    <text evidence="3">The sequence shown here is derived from an EMBL/GenBank/DDBJ whole genome shotgun (WGS) entry which is preliminary data.</text>
</comment>
<dbReference type="EMBL" id="BEZZ01000293">
    <property type="protein sequence ID" value="GCC30270.1"/>
    <property type="molecule type" value="Genomic_DNA"/>
</dbReference>